<dbReference type="SMART" id="SM00382">
    <property type="entry name" value="AAA"/>
    <property type="match status" value="1"/>
</dbReference>
<gene>
    <name evidence="6" type="ORF">UBAL3_93670008</name>
</gene>
<evidence type="ECO:0000259" key="5">
    <source>
        <dbReference type="PROSITE" id="PS50893"/>
    </source>
</evidence>
<sequence length="247" mass="27260">MTVSIKAKNIVVEFPIYDSSHQSLKKNILRAATGGMISADSGGHVKIRALDNVSFEFKEGDRVGIQGHNGAGKSTLLRVLSGCYEPTEGTLLTQGRIASLLDISVGFDGEWTGYENIFLRGLLMGLTPKQIRAKMEEIADFSELGEYMNMPLRTYSSGMVMRLAFSISTNVDADILLMDEWLGVGDASFMEKAEKRLNDIVNKTPILVLASHSKDLLQKVCSKQFRLNHGKLEEVSHSQDYVTHEAS</sequence>
<reference evidence="6 7" key="1">
    <citation type="journal article" date="2009" name="Appl. Environ. Microbiol.">
        <title>Community genomic and proteomic analyses of chemoautotrophic iron-oxidizing "Leptospirillum rubarum" (Group II) and "Leptospirillum ferrodiazotrophum" (Group III) bacteria in acid mine drainage biofilms.</title>
        <authorList>
            <person name="Goltsman D.S."/>
            <person name="Denef V.J."/>
            <person name="Singer S.W."/>
            <person name="VerBerkmoes N.C."/>
            <person name="Lefsrud M."/>
            <person name="Mueller R.S."/>
            <person name="Dick G.J."/>
            <person name="Sun C.L."/>
            <person name="Wheeler K.E."/>
            <person name="Zemla A."/>
            <person name="Baker B.J."/>
            <person name="Hauser L."/>
            <person name="Land M."/>
            <person name="Shah M.B."/>
            <person name="Thelen M.P."/>
            <person name="Hettich R.L."/>
            <person name="Banfield J.F."/>
        </authorList>
    </citation>
    <scope>NUCLEOTIDE SEQUENCE [LARGE SCALE GENOMIC DNA]</scope>
</reference>
<dbReference type="AlphaFoldDB" id="C6HY20"/>
<dbReference type="InterPro" id="IPR027417">
    <property type="entry name" value="P-loop_NTPase"/>
</dbReference>
<evidence type="ECO:0000313" key="7">
    <source>
        <dbReference type="Proteomes" id="UP000009374"/>
    </source>
</evidence>
<dbReference type="PROSITE" id="PS50893">
    <property type="entry name" value="ABC_TRANSPORTER_2"/>
    <property type="match status" value="1"/>
</dbReference>
<keyword evidence="7" id="KW-1185">Reference proteome</keyword>
<proteinExistence type="inferred from homology"/>
<dbReference type="CDD" id="cd03220">
    <property type="entry name" value="ABC_KpsT_Wzt"/>
    <property type="match status" value="1"/>
</dbReference>
<comment type="similarity">
    <text evidence="1">Belongs to the ABC transporter superfamily.</text>
</comment>
<evidence type="ECO:0000256" key="2">
    <source>
        <dbReference type="ARBA" id="ARBA00022448"/>
    </source>
</evidence>
<evidence type="ECO:0000256" key="4">
    <source>
        <dbReference type="ARBA" id="ARBA00022840"/>
    </source>
</evidence>
<dbReference type="Pfam" id="PF00005">
    <property type="entry name" value="ABC_tran"/>
    <property type="match status" value="1"/>
</dbReference>
<dbReference type="GO" id="GO:0016020">
    <property type="term" value="C:membrane"/>
    <property type="evidence" value="ECO:0007669"/>
    <property type="project" value="InterPro"/>
</dbReference>
<protein>
    <submittedName>
        <fullName evidence="6">ABC transporter ATP-binding protein</fullName>
    </submittedName>
</protein>
<evidence type="ECO:0000256" key="3">
    <source>
        <dbReference type="ARBA" id="ARBA00022741"/>
    </source>
</evidence>
<keyword evidence="4 6" id="KW-0067">ATP-binding</keyword>
<dbReference type="GO" id="GO:0140359">
    <property type="term" value="F:ABC-type transporter activity"/>
    <property type="evidence" value="ECO:0007669"/>
    <property type="project" value="InterPro"/>
</dbReference>
<dbReference type="GO" id="GO:0016887">
    <property type="term" value="F:ATP hydrolysis activity"/>
    <property type="evidence" value="ECO:0007669"/>
    <property type="project" value="InterPro"/>
</dbReference>
<keyword evidence="3" id="KW-0547">Nucleotide-binding</keyword>
<keyword evidence="2" id="KW-0813">Transport</keyword>
<dbReference type="InterPro" id="IPR003593">
    <property type="entry name" value="AAA+_ATPase"/>
</dbReference>
<dbReference type="GO" id="GO:0005524">
    <property type="term" value="F:ATP binding"/>
    <property type="evidence" value="ECO:0007669"/>
    <property type="project" value="UniProtKB-KW"/>
</dbReference>
<dbReference type="Proteomes" id="UP000009374">
    <property type="component" value="Unassembled WGS sequence"/>
</dbReference>
<dbReference type="Gene3D" id="3.40.50.300">
    <property type="entry name" value="P-loop containing nucleotide triphosphate hydrolases"/>
    <property type="match status" value="1"/>
</dbReference>
<dbReference type="PANTHER" id="PTHR46743:SF2">
    <property type="entry name" value="TEICHOIC ACIDS EXPORT ATP-BINDING PROTEIN TAGH"/>
    <property type="match status" value="1"/>
</dbReference>
<dbReference type="SUPFAM" id="SSF52540">
    <property type="entry name" value="P-loop containing nucleoside triphosphate hydrolases"/>
    <property type="match status" value="1"/>
</dbReference>
<dbReference type="InterPro" id="IPR050683">
    <property type="entry name" value="Bact_Polysacc_Export_ATP-bd"/>
</dbReference>
<organism evidence="6 7">
    <name type="scientific">Leptospirillum ferrodiazotrophum</name>
    <dbReference type="NCBI Taxonomy" id="412449"/>
    <lineage>
        <taxon>Bacteria</taxon>
        <taxon>Pseudomonadati</taxon>
        <taxon>Nitrospirota</taxon>
        <taxon>Nitrospiria</taxon>
        <taxon>Nitrospirales</taxon>
        <taxon>Nitrospiraceae</taxon>
        <taxon>Leptospirillum</taxon>
    </lineage>
</organism>
<evidence type="ECO:0000256" key="1">
    <source>
        <dbReference type="ARBA" id="ARBA00005417"/>
    </source>
</evidence>
<dbReference type="InterPro" id="IPR003439">
    <property type="entry name" value="ABC_transporter-like_ATP-bd"/>
</dbReference>
<dbReference type="EMBL" id="GG693876">
    <property type="protein sequence ID" value="EES52495.1"/>
    <property type="molecule type" value="Genomic_DNA"/>
</dbReference>
<evidence type="ECO:0000313" key="6">
    <source>
        <dbReference type="EMBL" id="EES52495.1"/>
    </source>
</evidence>
<dbReference type="PANTHER" id="PTHR46743">
    <property type="entry name" value="TEICHOIC ACIDS EXPORT ATP-BINDING PROTEIN TAGH"/>
    <property type="match status" value="1"/>
</dbReference>
<feature type="domain" description="ABC transporter" evidence="5">
    <location>
        <begin position="23"/>
        <end position="247"/>
    </location>
</feature>
<accession>C6HY20</accession>
<name>C6HY20_9BACT</name>
<dbReference type="InterPro" id="IPR015860">
    <property type="entry name" value="ABC_transpr_TagH-like"/>
</dbReference>